<sequence>MSSSGCGAHSFICSFLVVRSLTPASARLIPFKRRARLASSILAWCCDSTMLSFMNRTTRRKAKKIDIASIKHIQSPPSSERFTSPAVVDIKAPLLSPHSTNIGENRKQGDSLGQAELVSPTVQLDLPSDALSTFFPSELLGDIPSRPVRAREGGKATPVRNDSRRALDATTRNVTSEVGQNGRPRVFSAETDSSDDQIMNTGRRMPPARIQIPPVDDTQTQIDRSTSDGPVKSHPYASSSRPLARAQTRPDSIVEIDAELDNMSTISGTTLAQALISSAFPLHGPESRRTSHYRSGGISRQDSATLPKGEYPLVNSPYWKDRRTSARGEIVHTPGSHANSDIPPVPPMPTSALLLDIPPEMHSRPSSGVSQGESEFQSKASSTLLPPETPPLTRRRGSALLHLNEPLNVRPISRISEASSPVPSTCSQPPLSAGTSPCKSAEGSHSSPSPSHSRDQQDSTPPSSAPPSSARPPASTSYSERSGKEIDQVLDDYRFLSPMDRRFPGHQSPSSSKLLVPSAARSRSNSQNGDSSLTGRVIYSVKSEPEIVRANSRGSTVSKDRRLQNSVIRLPIGTRRGSGSVPESPFPEDDEHTANSARVQHRLSRTTRRLVHPPSASLAAPADDPPQSPDLLDDILLPVTHSIFHHQRSGSIPSPIRVIREPTYSLGIPIDEGDQTNESNSPSTGSHGHQQTFPETPRLFTPMWTPDLTSAPPVPAVPPSPLPPVMRRVSANVVSSSSQAPRGEQSSTNRASSATVPDARYRSRAATIPPPMSGSRPVSPNGQIITVIDSDPDVNSTAIRTPLHPSPNPPSPQPSSVPSEFVPSNSPPAAMQQTDRPSSPALGNCILEKSVPSRSNSLDAPPPRLSLRAGITLAAPESPMSPGNRSPPGPLSRPPRTPPEEPFLAILTPSFVPPPSYQAAVNDTPVRESSAPEYNSSQMPQNNPPAGARRSIRPRPPLPIGPRRPSQPAVYPPQSLGLTGRERNGSVSSLTSNAMHHSPYTPGTALSSPPRFQTVPVRFRGYTIDMAKWTFTSEELQAVVSKAIVHSSQASSIRILSLDVLDHAIPEEMRRLEDLSGELKTRYKLLARKRTALLGALSRSPNDAAGAMEYSPRLRALEDLAETCASLDQVVEELHVVNDQIHQLQRLTDMHSSSALAMALRKLNTSWIKKAAEAESLKARVATLEAERDEAWKQAEDVAHEYDDLQDRMNENAGAQTPSSAMSGSRRSSRVLVARKTSLRASKAGLRTTSARRSQRLSSSSSQRVSPMPLLSAARSTFSSDEVPPVPPIPPRRPGIVTSDLASRSSMVVSSGVITALSAERAIVEAELCDMLGIKVGD</sequence>
<feature type="compositionally biased region" description="Low complexity" evidence="1">
    <location>
        <begin position="613"/>
        <end position="622"/>
    </location>
</feature>
<feature type="compositionally biased region" description="Low complexity" evidence="1">
    <location>
        <begin position="729"/>
        <end position="738"/>
    </location>
</feature>
<feature type="region of interest" description="Disordered" evidence="1">
    <location>
        <begin position="874"/>
        <end position="1008"/>
    </location>
</feature>
<feature type="non-terminal residue" evidence="3">
    <location>
        <position position="1338"/>
    </location>
</feature>
<dbReference type="STRING" id="5364.A0A5C3N724"/>
<evidence type="ECO:0008006" key="5">
    <source>
        <dbReference type="Google" id="ProtNLM"/>
    </source>
</evidence>
<feature type="compositionally biased region" description="Pro residues" evidence="1">
    <location>
        <begin position="885"/>
        <end position="901"/>
    </location>
</feature>
<feature type="region of interest" description="Disordered" evidence="1">
    <location>
        <begin position="141"/>
        <end position="165"/>
    </location>
</feature>
<feature type="chain" id="PRO_5022727478" description="Up-regulated during septation protein 1 domain-containing protein" evidence="2">
    <location>
        <begin position="27"/>
        <end position="1338"/>
    </location>
</feature>
<feature type="region of interest" description="Disordered" evidence="1">
    <location>
        <begin position="354"/>
        <end position="394"/>
    </location>
</feature>
<keyword evidence="4" id="KW-1185">Reference proteome</keyword>
<feature type="region of interest" description="Disordered" evidence="1">
    <location>
        <begin position="667"/>
        <end position="844"/>
    </location>
</feature>
<reference evidence="3 4" key="1">
    <citation type="journal article" date="2019" name="Nat. Ecol. Evol.">
        <title>Megaphylogeny resolves global patterns of mushroom evolution.</title>
        <authorList>
            <person name="Varga T."/>
            <person name="Krizsan K."/>
            <person name="Foldi C."/>
            <person name="Dima B."/>
            <person name="Sanchez-Garcia M."/>
            <person name="Sanchez-Ramirez S."/>
            <person name="Szollosi G.J."/>
            <person name="Szarkandi J.G."/>
            <person name="Papp V."/>
            <person name="Albert L."/>
            <person name="Andreopoulos W."/>
            <person name="Angelini C."/>
            <person name="Antonin V."/>
            <person name="Barry K.W."/>
            <person name="Bougher N.L."/>
            <person name="Buchanan P."/>
            <person name="Buyck B."/>
            <person name="Bense V."/>
            <person name="Catcheside P."/>
            <person name="Chovatia M."/>
            <person name="Cooper J."/>
            <person name="Damon W."/>
            <person name="Desjardin D."/>
            <person name="Finy P."/>
            <person name="Geml J."/>
            <person name="Haridas S."/>
            <person name="Hughes K."/>
            <person name="Justo A."/>
            <person name="Karasinski D."/>
            <person name="Kautmanova I."/>
            <person name="Kiss B."/>
            <person name="Kocsube S."/>
            <person name="Kotiranta H."/>
            <person name="LaButti K.M."/>
            <person name="Lechner B.E."/>
            <person name="Liimatainen K."/>
            <person name="Lipzen A."/>
            <person name="Lukacs Z."/>
            <person name="Mihaltcheva S."/>
            <person name="Morgado L.N."/>
            <person name="Niskanen T."/>
            <person name="Noordeloos M.E."/>
            <person name="Ohm R.A."/>
            <person name="Ortiz-Santana B."/>
            <person name="Ovrebo C."/>
            <person name="Racz N."/>
            <person name="Riley R."/>
            <person name="Savchenko A."/>
            <person name="Shiryaev A."/>
            <person name="Soop K."/>
            <person name="Spirin V."/>
            <person name="Szebenyi C."/>
            <person name="Tomsovsky M."/>
            <person name="Tulloss R.E."/>
            <person name="Uehling J."/>
            <person name="Grigoriev I.V."/>
            <person name="Vagvolgyi C."/>
            <person name="Papp T."/>
            <person name="Martin F.M."/>
            <person name="Miettinen O."/>
            <person name="Hibbett D.S."/>
            <person name="Nagy L.G."/>
        </authorList>
    </citation>
    <scope>NUCLEOTIDE SEQUENCE [LARGE SCALE GENOMIC DNA]</scope>
    <source>
        <strain evidence="3 4">OMC1185</strain>
    </source>
</reference>
<feature type="compositionally biased region" description="Low complexity" evidence="1">
    <location>
        <begin position="816"/>
        <end position="828"/>
    </location>
</feature>
<dbReference type="OrthoDB" id="3271284at2759"/>
<feature type="compositionally biased region" description="Pro residues" evidence="1">
    <location>
        <begin position="804"/>
        <end position="815"/>
    </location>
</feature>
<proteinExistence type="predicted"/>
<feature type="compositionally biased region" description="Basic and acidic residues" evidence="1">
    <location>
        <begin position="481"/>
        <end position="503"/>
    </location>
</feature>
<feature type="compositionally biased region" description="Polar residues" evidence="1">
    <location>
        <begin position="364"/>
        <end position="382"/>
    </location>
</feature>
<name>A0A5C3N724_9AGAM</name>
<organism evidence="3 4">
    <name type="scientific">Heliocybe sulcata</name>
    <dbReference type="NCBI Taxonomy" id="5364"/>
    <lineage>
        <taxon>Eukaryota</taxon>
        <taxon>Fungi</taxon>
        <taxon>Dikarya</taxon>
        <taxon>Basidiomycota</taxon>
        <taxon>Agaricomycotina</taxon>
        <taxon>Agaricomycetes</taxon>
        <taxon>Gloeophyllales</taxon>
        <taxon>Gloeophyllaceae</taxon>
        <taxon>Heliocybe</taxon>
    </lineage>
</organism>
<feature type="compositionally biased region" description="Polar residues" evidence="1">
    <location>
        <begin position="217"/>
        <end position="228"/>
    </location>
</feature>
<feature type="compositionally biased region" description="Polar residues" evidence="1">
    <location>
        <begin position="417"/>
        <end position="438"/>
    </location>
</feature>
<evidence type="ECO:0000313" key="4">
    <source>
        <dbReference type="Proteomes" id="UP000305948"/>
    </source>
</evidence>
<feature type="region of interest" description="Disordered" evidence="1">
    <location>
        <begin position="1211"/>
        <end position="1231"/>
    </location>
</feature>
<dbReference type="Proteomes" id="UP000305948">
    <property type="component" value="Unassembled WGS sequence"/>
</dbReference>
<feature type="region of interest" description="Disordered" evidence="1">
    <location>
        <begin position="282"/>
        <end position="309"/>
    </location>
</feature>
<feature type="region of interest" description="Disordered" evidence="1">
    <location>
        <begin position="1243"/>
        <end position="1269"/>
    </location>
</feature>
<feature type="signal peptide" evidence="2">
    <location>
        <begin position="1"/>
        <end position="26"/>
    </location>
</feature>
<feature type="region of interest" description="Disordered" evidence="1">
    <location>
        <begin position="206"/>
        <end position="249"/>
    </location>
</feature>
<evidence type="ECO:0000313" key="3">
    <source>
        <dbReference type="EMBL" id="TFK53083.1"/>
    </source>
</evidence>
<feature type="compositionally biased region" description="Polar residues" evidence="1">
    <location>
        <begin position="985"/>
        <end position="995"/>
    </location>
</feature>
<keyword evidence="2" id="KW-0732">Signal</keyword>
<feature type="compositionally biased region" description="Basic residues" evidence="1">
    <location>
        <begin position="599"/>
        <end position="611"/>
    </location>
</feature>
<feature type="region of interest" description="Disordered" evidence="1">
    <location>
        <begin position="417"/>
        <end position="537"/>
    </location>
</feature>
<feature type="compositionally biased region" description="Low complexity" evidence="1">
    <location>
        <begin position="1246"/>
        <end position="1266"/>
    </location>
</feature>
<feature type="region of interest" description="Disordered" evidence="1">
    <location>
        <begin position="571"/>
        <end position="633"/>
    </location>
</feature>
<dbReference type="EMBL" id="ML213508">
    <property type="protein sequence ID" value="TFK53083.1"/>
    <property type="molecule type" value="Genomic_DNA"/>
</dbReference>
<feature type="compositionally biased region" description="Polar residues" evidence="1">
    <location>
        <begin position="932"/>
        <end position="941"/>
    </location>
</feature>
<feature type="compositionally biased region" description="Polar residues" evidence="1">
    <location>
        <begin position="744"/>
        <end position="755"/>
    </location>
</feature>
<evidence type="ECO:0000256" key="2">
    <source>
        <dbReference type="SAM" id="SignalP"/>
    </source>
</evidence>
<protein>
    <recommendedName>
        <fullName evidence="5">Up-regulated during septation protein 1 domain-containing protein</fullName>
    </recommendedName>
</protein>
<feature type="compositionally biased region" description="Polar residues" evidence="1">
    <location>
        <begin position="521"/>
        <end position="534"/>
    </location>
</feature>
<feature type="compositionally biased region" description="Polar residues" evidence="1">
    <location>
        <begin position="676"/>
        <end position="694"/>
    </location>
</feature>
<accession>A0A5C3N724</accession>
<feature type="compositionally biased region" description="Pro residues" evidence="1">
    <location>
        <begin position="712"/>
        <end position="724"/>
    </location>
</feature>
<evidence type="ECO:0000256" key="1">
    <source>
        <dbReference type="SAM" id="MobiDB-lite"/>
    </source>
</evidence>
<feature type="compositionally biased region" description="Low complexity" evidence="1">
    <location>
        <begin position="459"/>
        <end position="479"/>
    </location>
</feature>
<gene>
    <name evidence="3" type="ORF">OE88DRAFT_1697578</name>
</gene>